<keyword evidence="3" id="KW-1003">Cell membrane</keyword>
<dbReference type="InterPro" id="IPR003439">
    <property type="entry name" value="ABC_transporter-like_ATP-bd"/>
</dbReference>
<dbReference type="RefSeq" id="WP_094852135.1">
    <property type="nucleotide sequence ID" value="NZ_NEVM01000001.1"/>
</dbReference>
<dbReference type="Proteomes" id="UP000216020">
    <property type="component" value="Unassembled WGS sequence"/>
</dbReference>
<evidence type="ECO:0000259" key="7">
    <source>
        <dbReference type="PROSITE" id="PS50893"/>
    </source>
</evidence>
<accession>A0A261SLK3</accession>
<dbReference type="PROSITE" id="PS00211">
    <property type="entry name" value="ABC_TRANSPORTER_1"/>
    <property type="match status" value="1"/>
</dbReference>
<dbReference type="InterPro" id="IPR017871">
    <property type="entry name" value="ABC_transporter-like_CS"/>
</dbReference>
<dbReference type="GO" id="GO:0015658">
    <property type="term" value="F:branched-chain amino acid transmembrane transporter activity"/>
    <property type="evidence" value="ECO:0007669"/>
    <property type="project" value="TreeGrafter"/>
</dbReference>
<evidence type="ECO:0000256" key="5">
    <source>
        <dbReference type="ARBA" id="ARBA00022840"/>
    </source>
</evidence>
<dbReference type="PROSITE" id="PS50893">
    <property type="entry name" value="ABC_TRANSPORTER_2"/>
    <property type="match status" value="1"/>
</dbReference>
<comment type="caution">
    <text evidence="8">The sequence shown here is derived from an EMBL/GenBank/DDBJ whole genome shotgun (WGS) entry which is preliminary data.</text>
</comment>
<dbReference type="OrthoDB" id="8723039at2"/>
<dbReference type="AlphaFoldDB" id="A0A261SLK3"/>
<keyword evidence="6" id="KW-0029">Amino-acid transport</keyword>
<dbReference type="CDD" id="cd03224">
    <property type="entry name" value="ABC_TM1139_LivF_branched"/>
    <property type="match status" value="1"/>
</dbReference>
<dbReference type="SUPFAM" id="SSF52540">
    <property type="entry name" value="P-loop containing nucleoside triphosphate hydrolases"/>
    <property type="match status" value="1"/>
</dbReference>
<proteinExistence type="inferred from homology"/>
<evidence type="ECO:0000313" key="9">
    <source>
        <dbReference type="Proteomes" id="UP000216020"/>
    </source>
</evidence>
<keyword evidence="4" id="KW-0547">Nucleotide-binding</keyword>
<dbReference type="GO" id="GO:0016887">
    <property type="term" value="F:ATP hydrolysis activity"/>
    <property type="evidence" value="ECO:0007669"/>
    <property type="project" value="InterPro"/>
</dbReference>
<name>A0A261SLK3_9BORD</name>
<comment type="similarity">
    <text evidence="1">Belongs to the ABC transporter superfamily.</text>
</comment>
<organism evidence="8 9">
    <name type="scientific">Bordetella genomosp. 10</name>
    <dbReference type="NCBI Taxonomy" id="1416804"/>
    <lineage>
        <taxon>Bacteria</taxon>
        <taxon>Pseudomonadati</taxon>
        <taxon>Pseudomonadota</taxon>
        <taxon>Betaproteobacteria</taxon>
        <taxon>Burkholderiales</taxon>
        <taxon>Alcaligenaceae</taxon>
        <taxon>Bordetella</taxon>
    </lineage>
</organism>
<dbReference type="EMBL" id="NEVM01000001">
    <property type="protein sequence ID" value="OZI38035.1"/>
    <property type="molecule type" value="Genomic_DNA"/>
</dbReference>
<keyword evidence="9" id="KW-1185">Reference proteome</keyword>
<keyword evidence="2" id="KW-0813">Transport</keyword>
<reference evidence="9" key="1">
    <citation type="submission" date="2017-05" db="EMBL/GenBank/DDBJ databases">
        <title>Complete and WGS of Bordetella genogroups.</title>
        <authorList>
            <person name="Spilker T."/>
            <person name="Lipuma J."/>
        </authorList>
    </citation>
    <scope>NUCLEOTIDE SEQUENCE [LARGE SCALE GENOMIC DNA]</scope>
    <source>
        <strain evidence="9">AU16122</strain>
    </source>
</reference>
<dbReference type="GO" id="GO:0005524">
    <property type="term" value="F:ATP binding"/>
    <property type="evidence" value="ECO:0007669"/>
    <property type="project" value="UniProtKB-KW"/>
</dbReference>
<dbReference type="InterPro" id="IPR003593">
    <property type="entry name" value="AAA+_ATPase"/>
</dbReference>
<dbReference type="Gene3D" id="3.40.50.300">
    <property type="entry name" value="P-loop containing nucleotide triphosphate hydrolases"/>
    <property type="match status" value="1"/>
</dbReference>
<dbReference type="PANTHER" id="PTHR43820">
    <property type="entry name" value="HIGH-AFFINITY BRANCHED-CHAIN AMINO ACID TRANSPORT ATP-BINDING PROTEIN LIVF"/>
    <property type="match status" value="1"/>
</dbReference>
<evidence type="ECO:0000256" key="4">
    <source>
        <dbReference type="ARBA" id="ARBA00022741"/>
    </source>
</evidence>
<evidence type="ECO:0000256" key="6">
    <source>
        <dbReference type="ARBA" id="ARBA00022970"/>
    </source>
</evidence>
<dbReference type="PANTHER" id="PTHR43820:SF2">
    <property type="entry name" value="ABC TRANSPORTER ATP-BINDING PROTEIN"/>
    <property type="match status" value="1"/>
</dbReference>
<dbReference type="GO" id="GO:0015807">
    <property type="term" value="P:L-amino acid transport"/>
    <property type="evidence" value="ECO:0007669"/>
    <property type="project" value="TreeGrafter"/>
</dbReference>
<dbReference type="SMART" id="SM00382">
    <property type="entry name" value="AAA"/>
    <property type="match status" value="1"/>
</dbReference>
<evidence type="ECO:0000313" key="8">
    <source>
        <dbReference type="EMBL" id="OZI38035.1"/>
    </source>
</evidence>
<dbReference type="Pfam" id="PF00005">
    <property type="entry name" value="ABC_tran"/>
    <property type="match status" value="1"/>
</dbReference>
<protein>
    <submittedName>
        <fullName evidence="8">ABC transporter ATP-binding protein</fullName>
    </submittedName>
</protein>
<dbReference type="InterPro" id="IPR052156">
    <property type="entry name" value="BCAA_Transport_ATP-bd_LivF"/>
</dbReference>
<keyword evidence="5 8" id="KW-0067">ATP-binding</keyword>
<evidence type="ECO:0000256" key="2">
    <source>
        <dbReference type="ARBA" id="ARBA00022448"/>
    </source>
</evidence>
<gene>
    <name evidence="8" type="ORF">CAL29_06685</name>
</gene>
<evidence type="ECO:0000256" key="1">
    <source>
        <dbReference type="ARBA" id="ARBA00005417"/>
    </source>
</evidence>
<sequence>MTASASAYALDVDKVASGYKSSIVLQDVSLSIRPGESIALLGKNGMGKSTLLKTIMGYLPKKRGSVRLGGRDATRLPPYQIARCGVAYAAQEQPLFQDLSIRDNLRLGLASDGQFDERFDGVTAVFPVFRTRLRQHAGTLSGGEQKMLLVARALMMQPTLLLLDEITEGLQPSVIDTLAQALLWERERRGTTMLIVEQNVAFALKVADRYVILKQGSIVDEGQVREADAAARIFEHLKV</sequence>
<feature type="domain" description="ABC transporter" evidence="7">
    <location>
        <begin position="10"/>
        <end position="239"/>
    </location>
</feature>
<keyword evidence="3" id="KW-0472">Membrane</keyword>
<evidence type="ECO:0000256" key="3">
    <source>
        <dbReference type="ARBA" id="ARBA00022475"/>
    </source>
</evidence>
<dbReference type="InterPro" id="IPR027417">
    <property type="entry name" value="P-loop_NTPase"/>
</dbReference>